<dbReference type="SUPFAM" id="SSF102114">
    <property type="entry name" value="Radical SAM enzymes"/>
    <property type="match status" value="1"/>
</dbReference>
<dbReference type="EMBL" id="CP036150">
    <property type="protein sequence ID" value="QEN08460.1"/>
    <property type="molecule type" value="Genomic_DNA"/>
</dbReference>
<dbReference type="OrthoDB" id="9781783at2"/>
<dbReference type="InterPro" id="IPR001989">
    <property type="entry name" value="Radical_activat_CS"/>
</dbReference>
<gene>
    <name evidence="10" type="ORF">EXM22_10860</name>
</gene>
<evidence type="ECO:0000313" key="11">
    <source>
        <dbReference type="Proteomes" id="UP000324209"/>
    </source>
</evidence>
<dbReference type="GO" id="GO:0051539">
    <property type="term" value="F:4 iron, 4 sulfur cluster binding"/>
    <property type="evidence" value="ECO:0007669"/>
    <property type="project" value="UniProtKB-KW"/>
</dbReference>
<reference evidence="10 11" key="1">
    <citation type="submission" date="2019-02" db="EMBL/GenBank/DDBJ databases">
        <title>Complete Genome Sequence and Methylome Analysis of free living Spirochaetas.</title>
        <authorList>
            <person name="Fomenkov A."/>
            <person name="Dubinina G."/>
            <person name="Leshcheva N."/>
            <person name="Mikheeva N."/>
            <person name="Grabovich M."/>
            <person name="Vincze T."/>
            <person name="Roberts R.J."/>
        </authorList>
    </citation>
    <scope>NUCLEOTIDE SEQUENCE [LARGE SCALE GENOMIC DNA]</scope>
    <source>
        <strain evidence="10 11">K2</strain>
    </source>
</reference>
<dbReference type="AlphaFoldDB" id="A0A5C1QNA6"/>
<dbReference type="RefSeq" id="WP_149486541.1">
    <property type="nucleotide sequence ID" value="NZ_CP036150.1"/>
</dbReference>
<evidence type="ECO:0000256" key="4">
    <source>
        <dbReference type="ARBA" id="ARBA00022723"/>
    </source>
</evidence>
<feature type="binding site" evidence="8">
    <location>
        <position position="68"/>
    </location>
    <ligand>
        <name>[4Fe-4S] cluster</name>
        <dbReference type="ChEBI" id="CHEBI:49883"/>
        <note>4Fe-4S-S-AdoMet</note>
    </ligand>
</feature>
<dbReference type="InterPro" id="IPR040085">
    <property type="entry name" value="MJ0674-like"/>
</dbReference>
<evidence type="ECO:0000256" key="5">
    <source>
        <dbReference type="ARBA" id="ARBA00023002"/>
    </source>
</evidence>
<protein>
    <submittedName>
        <fullName evidence="10">Radical SAM protein</fullName>
    </submittedName>
</protein>
<comment type="cofactor">
    <cofactor evidence="8">
        <name>[4Fe-4S] cluster</name>
        <dbReference type="ChEBI" id="CHEBI:49883"/>
    </cofactor>
    <text evidence="8">Binds 1 [4Fe-4S] cluster. The cluster is coordinated with 3 cysteines and an exchangeable S-adenosyl-L-methionine.</text>
</comment>
<keyword evidence="11" id="KW-1185">Reference proteome</keyword>
<dbReference type="InterPro" id="IPR016431">
    <property type="entry name" value="Pyrv-formate_lyase-activ_prd"/>
</dbReference>
<evidence type="ECO:0000256" key="6">
    <source>
        <dbReference type="ARBA" id="ARBA00023004"/>
    </source>
</evidence>
<dbReference type="GO" id="GO:0016491">
    <property type="term" value="F:oxidoreductase activity"/>
    <property type="evidence" value="ECO:0007669"/>
    <property type="project" value="UniProtKB-KW"/>
</dbReference>
<keyword evidence="4 8" id="KW-0479">Metal-binding</keyword>
<dbReference type="GO" id="GO:0046872">
    <property type="term" value="F:metal ion binding"/>
    <property type="evidence" value="ECO:0007669"/>
    <property type="project" value="UniProtKB-KW"/>
</dbReference>
<sequence length="315" mass="35757">MKRIKEGYSPCSLCGRNCFVDRHSVLGYCQSSDQLKLAWAGLHFGEEPPVTGSGGSGTVFFTGCTLGCPFCQNYQISRQGMGQEIDNQEFLKIVQALRDRGAENLNLVTPSQFIPTLEEVLPLVKDEGFPLVWNSSGQEMKQAMKGILPLIDIFLPDLKTLDRRVAKEYYHYGKYPAIVTPLLLEMAESKPLLLDDRGVMKQGLLLRHLVLPGELDSTRDVLRWFSKNMKGRALLSIMSQYTPVITPEYPQAHPNRYLSASEYDQVVEMLYEYDLDDGFIQDWVTGSDWLPDFNRTNPFASDLSSPLWHWKEGFV</sequence>
<organism evidence="10 11">
    <name type="scientific">Oceanispirochaeta crateris</name>
    <dbReference type="NCBI Taxonomy" id="2518645"/>
    <lineage>
        <taxon>Bacteria</taxon>
        <taxon>Pseudomonadati</taxon>
        <taxon>Spirochaetota</taxon>
        <taxon>Spirochaetia</taxon>
        <taxon>Spirochaetales</taxon>
        <taxon>Spirochaetaceae</taxon>
        <taxon>Oceanispirochaeta</taxon>
    </lineage>
</organism>
<dbReference type="KEGG" id="ock:EXM22_10860"/>
<dbReference type="SFLD" id="SFLDS00029">
    <property type="entry name" value="Radical_SAM"/>
    <property type="match status" value="1"/>
</dbReference>
<dbReference type="Proteomes" id="UP000324209">
    <property type="component" value="Chromosome"/>
</dbReference>
<keyword evidence="3 8" id="KW-0949">S-adenosyl-L-methionine</keyword>
<dbReference type="InterPro" id="IPR058240">
    <property type="entry name" value="rSAM_sf"/>
</dbReference>
<dbReference type="Gene3D" id="3.20.20.70">
    <property type="entry name" value="Aldolase class I"/>
    <property type="match status" value="1"/>
</dbReference>
<keyword evidence="2" id="KW-0004">4Fe-4S</keyword>
<evidence type="ECO:0000256" key="7">
    <source>
        <dbReference type="ARBA" id="ARBA00023014"/>
    </source>
</evidence>
<accession>A0A5C1QNA6</accession>
<keyword evidence="5" id="KW-0560">Oxidoreductase</keyword>
<dbReference type="PANTHER" id="PTHR43075:SF1">
    <property type="entry name" value="FORMATE LYASE ACTIVATING ENZYME, PUTATIVE (AFU_ORTHOLOGUE AFUA_2G15630)-RELATED"/>
    <property type="match status" value="1"/>
</dbReference>
<evidence type="ECO:0000313" key="10">
    <source>
        <dbReference type="EMBL" id="QEN08460.1"/>
    </source>
</evidence>
<dbReference type="InterPro" id="IPR007197">
    <property type="entry name" value="rSAM"/>
</dbReference>
<dbReference type="PROSITE" id="PS01087">
    <property type="entry name" value="RADICAL_ACTIVATING"/>
    <property type="match status" value="1"/>
</dbReference>
<evidence type="ECO:0000256" key="3">
    <source>
        <dbReference type="ARBA" id="ARBA00022691"/>
    </source>
</evidence>
<dbReference type="InterPro" id="IPR013785">
    <property type="entry name" value="Aldolase_TIM"/>
</dbReference>
<evidence type="ECO:0000256" key="2">
    <source>
        <dbReference type="ARBA" id="ARBA00022485"/>
    </source>
</evidence>
<evidence type="ECO:0000256" key="8">
    <source>
        <dbReference type="PIRSR" id="PIRSR004869-50"/>
    </source>
</evidence>
<feature type="binding site" evidence="8">
    <location>
        <position position="64"/>
    </location>
    <ligand>
        <name>[4Fe-4S] cluster</name>
        <dbReference type="ChEBI" id="CHEBI:49883"/>
        <note>4Fe-4S-S-AdoMet</note>
    </ligand>
</feature>
<keyword evidence="7 8" id="KW-0411">Iron-sulfur</keyword>
<evidence type="ECO:0000256" key="1">
    <source>
        <dbReference type="ARBA" id="ARBA00009777"/>
    </source>
</evidence>
<dbReference type="Pfam" id="PF04055">
    <property type="entry name" value="Radical_SAM"/>
    <property type="match status" value="1"/>
</dbReference>
<keyword evidence="6 8" id="KW-0408">Iron</keyword>
<proteinExistence type="inferred from homology"/>
<name>A0A5C1QNA6_9SPIO</name>
<dbReference type="CDD" id="cd01335">
    <property type="entry name" value="Radical_SAM"/>
    <property type="match status" value="1"/>
</dbReference>
<dbReference type="PIRSF" id="PIRSF004869">
    <property type="entry name" value="PflX_prd"/>
    <property type="match status" value="1"/>
</dbReference>
<dbReference type="SFLD" id="SFLDG01099">
    <property type="entry name" value="Uncharacterised_Radical_SAM_Su"/>
    <property type="match status" value="1"/>
</dbReference>
<feature type="binding site" evidence="8">
    <location>
        <position position="71"/>
    </location>
    <ligand>
        <name>[4Fe-4S] cluster</name>
        <dbReference type="ChEBI" id="CHEBI:49883"/>
        <note>4Fe-4S-S-AdoMet</note>
    </ligand>
</feature>
<dbReference type="PANTHER" id="PTHR43075">
    <property type="entry name" value="FORMATE LYASE ACTIVATING ENZYME, PUTATIVE (AFU_ORTHOLOGUE AFUA_2G15630)-RELATED"/>
    <property type="match status" value="1"/>
</dbReference>
<evidence type="ECO:0000259" key="9">
    <source>
        <dbReference type="Pfam" id="PF04055"/>
    </source>
</evidence>
<comment type="similarity">
    <text evidence="1">Belongs to the organic radical-activating enzymes family.</text>
</comment>
<feature type="domain" description="Radical SAM core" evidence="9">
    <location>
        <begin position="59"/>
        <end position="169"/>
    </location>
</feature>